<feature type="transmembrane region" description="Helical" evidence="4">
    <location>
        <begin position="21"/>
        <end position="41"/>
    </location>
</feature>
<keyword evidence="4" id="KW-0812">Transmembrane</keyword>
<dbReference type="CDD" id="cd14953">
    <property type="entry name" value="NHL_like_1"/>
    <property type="match status" value="1"/>
</dbReference>
<accession>A0ABW4YIM4</accession>
<dbReference type="InterPro" id="IPR012854">
    <property type="entry name" value="Cu_amine_oxidase-like_N"/>
</dbReference>
<feature type="region of interest" description="Disordered" evidence="3">
    <location>
        <begin position="930"/>
        <end position="972"/>
    </location>
</feature>
<dbReference type="InterPro" id="IPR001258">
    <property type="entry name" value="NHL_repeat"/>
</dbReference>
<feature type="region of interest" description="Disordered" evidence="3">
    <location>
        <begin position="842"/>
        <end position="879"/>
    </location>
</feature>
<evidence type="ECO:0000313" key="7">
    <source>
        <dbReference type="EMBL" id="MFD2115600.1"/>
    </source>
</evidence>
<dbReference type="PROSITE" id="PS51125">
    <property type="entry name" value="NHL"/>
    <property type="match status" value="1"/>
</dbReference>
<dbReference type="RefSeq" id="WP_377770905.1">
    <property type="nucleotide sequence ID" value="NZ_JBHUHO010000020.1"/>
</dbReference>
<feature type="compositionally biased region" description="Basic and acidic residues" evidence="3">
    <location>
        <begin position="855"/>
        <end position="878"/>
    </location>
</feature>
<dbReference type="InterPro" id="IPR013783">
    <property type="entry name" value="Ig-like_fold"/>
</dbReference>
<dbReference type="InterPro" id="IPR036582">
    <property type="entry name" value="Mao_N_sf"/>
</dbReference>
<keyword evidence="4" id="KW-1133">Transmembrane helix</keyword>
<dbReference type="PANTHER" id="PTHR13833:SF71">
    <property type="entry name" value="NHL DOMAIN-CONTAINING PROTEIN"/>
    <property type="match status" value="1"/>
</dbReference>
<protein>
    <submittedName>
        <fullName evidence="7">Stalk domain-containing protein</fullName>
    </submittedName>
</protein>
<dbReference type="Gene3D" id="3.30.457.10">
    <property type="entry name" value="Copper amine oxidase-like, N-terminal domain"/>
    <property type="match status" value="1"/>
</dbReference>
<dbReference type="Pfam" id="PF01436">
    <property type="entry name" value="NHL"/>
    <property type="match status" value="4"/>
</dbReference>
<dbReference type="EMBL" id="JBHUHO010000020">
    <property type="protein sequence ID" value="MFD2115600.1"/>
    <property type="molecule type" value="Genomic_DNA"/>
</dbReference>
<dbReference type="InterPro" id="IPR006860">
    <property type="entry name" value="FecR"/>
</dbReference>
<gene>
    <name evidence="7" type="ORF">ACFSJH_07645</name>
</gene>
<feature type="compositionally biased region" description="Low complexity" evidence="3">
    <location>
        <begin position="842"/>
        <end position="854"/>
    </location>
</feature>
<feature type="repeat" description="NHL" evidence="2">
    <location>
        <begin position="182"/>
        <end position="224"/>
    </location>
</feature>
<evidence type="ECO:0000256" key="4">
    <source>
        <dbReference type="SAM" id="Phobius"/>
    </source>
</evidence>
<evidence type="ECO:0000259" key="5">
    <source>
        <dbReference type="Pfam" id="PF04773"/>
    </source>
</evidence>
<dbReference type="Proteomes" id="UP001597362">
    <property type="component" value="Unassembled WGS sequence"/>
</dbReference>
<dbReference type="Gene3D" id="2.120.10.30">
    <property type="entry name" value="TolB, C-terminal domain"/>
    <property type="match status" value="4"/>
</dbReference>
<comment type="caution">
    <text evidence="7">The sequence shown here is derived from an EMBL/GenBank/DDBJ whole genome shotgun (WGS) entry which is preliminary data.</text>
</comment>
<dbReference type="Pfam" id="PF04773">
    <property type="entry name" value="FecR"/>
    <property type="match status" value="1"/>
</dbReference>
<feature type="domain" description="FecR protein" evidence="5">
    <location>
        <begin position="594"/>
        <end position="696"/>
    </location>
</feature>
<dbReference type="SUPFAM" id="SSF101898">
    <property type="entry name" value="NHL repeat"/>
    <property type="match status" value="1"/>
</dbReference>
<dbReference type="SUPFAM" id="SSF55383">
    <property type="entry name" value="Copper amine oxidase, domain N"/>
    <property type="match status" value="1"/>
</dbReference>
<dbReference type="PANTHER" id="PTHR13833">
    <property type="match status" value="1"/>
</dbReference>
<proteinExistence type="predicted"/>
<reference evidence="8" key="1">
    <citation type="journal article" date="2019" name="Int. J. Syst. Evol. Microbiol.">
        <title>The Global Catalogue of Microorganisms (GCM) 10K type strain sequencing project: providing services to taxonomists for standard genome sequencing and annotation.</title>
        <authorList>
            <consortium name="The Broad Institute Genomics Platform"/>
            <consortium name="The Broad Institute Genome Sequencing Center for Infectious Disease"/>
            <person name="Wu L."/>
            <person name="Ma J."/>
        </authorList>
    </citation>
    <scope>NUCLEOTIDE SEQUENCE [LARGE SCALE GENOMIC DNA]</scope>
    <source>
        <strain evidence="8">GH52</strain>
    </source>
</reference>
<keyword evidence="4" id="KW-0472">Membrane</keyword>
<organism evidence="7 8">
    <name type="scientific">Paenibacillus yanchengensis</name>
    <dbReference type="NCBI Taxonomy" id="2035833"/>
    <lineage>
        <taxon>Bacteria</taxon>
        <taxon>Bacillati</taxon>
        <taxon>Bacillota</taxon>
        <taxon>Bacilli</taxon>
        <taxon>Bacillales</taxon>
        <taxon>Paenibacillaceae</taxon>
        <taxon>Paenibacillus</taxon>
    </lineage>
</organism>
<evidence type="ECO:0000256" key="3">
    <source>
        <dbReference type="SAM" id="MobiDB-lite"/>
    </source>
</evidence>
<name>A0ABW4YIM4_9BACL</name>
<evidence type="ECO:0000256" key="1">
    <source>
        <dbReference type="ARBA" id="ARBA00022737"/>
    </source>
</evidence>
<dbReference type="Pfam" id="PF07833">
    <property type="entry name" value="Cu_amine_oxidN1"/>
    <property type="match status" value="1"/>
</dbReference>
<keyword evidence="1" id="KW-0677">Repeat</keyword>
<feature type="domain" description="Copper amine oxidase-like N-terminal" evidence="6">
    <location>
        <begin position="431"/>
        <end position="542"/>
    </location>
</feature>
<evidence type="ECO:0000313" key="8">
    <source>
        <dbReference type="Proteomes" id="UP001597362"/>
    </source>
</evidence>
<evidence type="ECO:0000256" key="2">
    <source>
        <dbReference type="PROSITE-ProRule" id="PRU00504"/>
    </source>
</evidence>
<dbReference type="InterPro" id="IPR011042">
    <property type="entry name" value="6-blade_b-propeller_TolB-like"/>
</dbReference>
<sequence>MIMEKLAGEKGKDMRRMYSKFLIAVMILTMIGSTTVGAVTMQAAQPSSGRDEILSSVSVFAGSGDFDDWDGSAKEASFRMPQGIAVMKDGSILVADSRNHLIRQVKNGAVSTYAGFILDTDEAGVPSGGWNDGAKQTAVFNGLSGMDTDIDGNVYIADTDNHLIRKLSKDGMVSTIAGDGISGNTDGVGAGARFDQPQDVAVAADGTLYVADTLNHSIRQITTDGRVTTLNASSDRVVEVIGGYPVLAGDYADGKLSAAKFNEPTSIAIDNKGNLYVSDTGNQVIRYIDLAEGVVTTVAGLPQGKLPVYADGALYAAGGYAEGSSSEARFHSPRGIAITEEQGLVIADSLNHSIRYLMNGQVSTIAGVPTQFGQVDGINGQNLIHRPTDVAVLPTGNLLIADSYNNKIRELEFYQLPSNLPQNGQVKVVLHDQVINFDAQPEIVKGRTLIPVRALSEAMGYTVGFNDDERIFELTKGDVKVVMEIGSKVISIMNTATGNKQQLEIDAAPYIKADRTYVPIRFFSEAFGVDVAWDQQTKTVILREIAEAVEKLPLADRNGRAAKLEQIKGTVWIKQAGGSLTYRAYDGISLHQGDHIRTENNSSAVLKTIDRNDEVTIDENSELYISNLNNASQVKHTSFVLWSGLVGASVTSLVNAKDTFKIWTPTAETNVRGTNFMVGVDPVTGESRLFVNSGLVQAGGNGTGQSSNTVYPSQQLSFIPGSGANDPVSPYPIDLADIVNQASPAVIEALLKQKQKIDQENEDMLQKIKNGAAGSYPSNNPLGQSPEDFAHYQNNLNNLLANIAKQALEQKKMEEEGLNKLLGSINSQAGSKIDLENTPPYQLSEQQKNQQQLQRKLEEQRKLAQEEQNKLREQERLKAAQQGAMLEKIKAEKDRLEQGNKKQQEEAMKQAEQLLKQKLLEEQKQKFTQLQQALEQQRKQQEEAQRPKTPTPTPSVYYIPSPDPETTPTNHTPIVKKELSDKMVHPDAGEQFELNLNEVFHDEDDDILTFDVSSSNPAIAEVELWEDSILIVRISPDHIGSTTITITATDGRGGKAVTSFEIGVYPTIEYLGAETSPESTQLYWGGVGYEDEQSPEYHVYVNDELYAPTMERTMELTGLEPNIEYSVRVVAVVQDQIIAFADYSFFIMEDQD</sequence>
<keyword evidence="8" id="KW-1185">Reference proteome</keyword>
<evidence type="ECO:0000259" key="6">
    <source>
        <dbReference type="Pfam" id="PF07833"/>
    </source>
</evidence>
<dbReference type="Gene3D" id="2.60.40.10">
    <property type="entry name" value="Immunoglobulins"/>
    <property type="match status" value="1"/>
</dbReference>
<feature type="compositionally biased region" description="Basic and acidic residues" evidence="3">
    <location>
        <begin position="936"/>
        <end position="946"/>
    </location>
</feature>
<dbReference type="Gene3D" id="2.60.120.1440">
    <property type="match status" value="1"/>
</dbReference>
<feature type="region of interest" description="Disordered" evidence="3">
    <location>
        <begin position="770"/>
        <end position="790"/>
    </location>
</feature>